<keyword evidence="3" id="KW-1185">Reference proteome</keyword>
<feature type="compositionally biased region" description="Polar residues" evidence="1">
    <location>
        <begin position="46"/>
        <end position="55"/>
    </location>
</feature>
<dbReference type="AlphaFoldDB" id="A0A2K3CMX5"/>
<dbReference type="KEGG" id="cre:CHLRE_31g758397v5"/>
<dbReference type="InParanoid" id="A0A2K3CMX5"/>
<organism evidence="2 3">
    <name type="scientific">Chlamydomonas reinhardtii</name>
    <name type="common">Chlamydomonas smithii</name>
    <dbReference type="NCBI Taxonomy" id="3055"/>
    <lineage>
        <taxon>Eukaryota</taxon>
        <taxon>Viridiplantae</taxon>
        <taxon>Chlorophyta</taxon>
        <taxon>core chlorophytes</taxon>
        <taxon>Chlorophyceae</taxon>
        <taxon>CS clade</taxon>
        <taxon>Chlamydomonadales</taxon>
        <taxon>Chlamydomonadaceae</taxon>
        <taxon>Chlamydomonas</taxon>
    </lineage>
</organism>
<reference evidence="2 3" key="1">
    <citation type="journal article" date="2007" name="Science">
        <title>The Chlamydomonas genome reveals the evolution of key animal and plant functions.</title>
        <authorList>
            <person name="Merchant S.S."/>
            <person name="Prochnik S.E."/>
            <person name="Vallon O."/>
            <person name="Harris E.H."/>
            <person name="Karpowicz S.J."/>
            <person name="Witman G.B."/>
            <person name="Terry A."/>
            <person name="Salamov A."/>
            <person name="Fritz-Laylin L.K."/>
            <person name="Marechal-Drouard L."/>
            <person name="Marshall W.F."/>
            <person name="Qu L.H."/>
            <person name="Nelson D.R."/>
            <person name="Sanderfoot A.A."/>
            <person name="Spalding M.H."/>
            <person name="Kapitonov V.V."/>
            <person name="Ren Q."/>
            <person name="Ferris P."/>
            <person name="Lindquist E."/>
            <person name="Shapiro H."/>
            <person name="Lucas S.M."/>
            <person name="Grimwood J."/>
            <person name="Schmutz J."/>
            <person name="Cardol P."/>
            <person name="Cerutti H."/>
            <person name="Chanfreau G."/>
            <person name="Chen C.L."/>
            <person name="Cognat V."/>
            <person name="Croft M.T."/>
            <person name="Dent R."/>
            <person name="Dutcher S."/>
            <person name="Fernandez E."/>
            <person name="Fukuzawa H."/>
            <person name="Gonzalez-Ballester D."/>
            <person name="Gonzalez-Halphen D."/>
            <person name="Hallmann A."/>
            <person name="Hanikenne M."/>
            <person name="Hippler M."/>
            <person name="Inwood W."/>
            <person name="Jabbari K."/>
            <person name="Kalanon M."/>
            <person name="Kuras R."/>
            <person name="Lefebvre P.A."/>
            <person name="Lemaire S.D."/>
            <person name="Lobanov A.V."/>
            <person name="Lohr M."/>
            <person name="Manuell A."/>
            <person name="Meier I."/>
            <person name="Mets L."/>
            <person name="Mittag M."/>
            <person name="Mittelmeier T."/>
            <person name="Moroney J.V."/>
            <person name="Moseley J."/>
            <person name="Napoli C."/>
            <person name="Nedelcu A.M."/>
            <person name="Niyogi K."/>
            <person name="Novoselov S.V."/>
            <person name="Paulsen I.T."/>
            <person name="Pazour G."/>
            <person name="Purton S."/>
            <person name="Ral J.P."/>
            <person name="Riano-Pachon D.M."/>
            <person name="Riekhof W."/>
            <person name="Rymarquis L."/>
            <person name="Schroda M."/>
            <person name="Stern D."/>
            <person name="Umen J."/>
            <person name="Willows R."/>
            <person name="Wilson N."/>
            <person name="Zimmer S.L."/>
            <person name="Allmer J."/>
            <person name="Balk J."/>
            <person name="Bisova K."/>
            <person name="Chen C.J."/>
            <person name="Elias M."/>
            <person name="Gendler K."/>
            <person name="Hauser C."/>
            <person name="Lamb M.R."/>
            <person name="Ledford H."/>
            <person name="Long J.C."/>
            <person name="Minagawa J."/>
            <person name="Page M.D."/>
            <person name="Pan J."/>
            <person name="Pootakham W."/>
            <person name="Roje S."/>
            <person name="Rose A."/>
            <person name="Stahlberg E."/>
            <person name="Terauchi A.M."/>
            <person name="Yang P."/>
            <person name="Ball S."/>
            <person name="Bowler C."/>
            <person name="Dieckmann C.L."/>
            <person name="Gladyshev V.N."/>
            <person name="Green P."/>
            <person name="Jorgensen R."/>
            <person name="Mayfield S."/>
            <person name="Mueller-Roeber B."/>
            <person name="Rajamani S."/>
            <person name="Sayre R.T."/>
            <person name="Brokstein P."/>
            <person name="Dubchak I."/>
            <person name="Goodstein D."/>
            <person name="Hornick L."/>
            <person name="Huang Y.W."/>
            <person name="Jhaveri J."/>
            <person name="Luo Y."/>
            <person name="Martinez D."/>
            <person name="Ngau W.C."/>
            <person name="Otillar B."/>
            <person name="Poliakov A."/>
            <person name="Porter A."/>
            <person name="Szajkowski L."/>
            <person name="Werner G."/>
            <person name="Zhou K."/>
            <person name="Grigoriev I.V."/>
            <person name="Rokhsar D.S."/>
            <person name="Grossman A.R."/>
        </authorList>
    </citation>
    <scope>NUCLEOTIDE SEQUENCE [LARGE SCALE GENOMIC DNA]</scope>
    <source>
        <strain evidence="3">CC-503</strain>
    </source>
</reference>
<dbReference type="EMBL" id="KZ454958">
    <property type="protein sequence ID" value="PNW69636.1"/>
    <property type="molecule type" value="Genomic_DNA"/>
</dbReference>
<dbReference type="Proteomes" id="UP000006906">
    <property type="component" value="Unassembled WGS sequence"/>
</dbReference>
<protein>
    <submittedName>
        <fullName evidence="2">Uncharacterized protein</fullName>
    </submittedName>
</protein>
<feature type="region of interest" description="Disordered" evidence="1">
    <location>
        <begin position="38"/>
        <end position="67"/>
    </location>
</feature>
<evidence type="ECO:0000313" key="3">
    <source>
        <dbReference type="Proteomes" id="UP000006906"/>
    </source>
</evidence>
<proteinExistence type="predicted"/>
<dbReference type="Gramene" id="PNW69636">
    <property type="protein sequence ID" value="PNW69636"/>
    <property type="gene ID" value="CHLRE_31g758397v5"/>
</dbReference>
<sequence length="67" mass="7437">MTHDSDSGPALLGVAASYDRCNRADSSMFNHSQIVEQELHPKRNEGTSSKQPDVTQTEKLRMLLHGL</sequence>
<evidence type="ECO:0000313" key="2">
    <source>
        <dbReference type="EMBL" id="PNW69636.1"/>
    </source>
</evidence>
<evidence type="ECO:0000256" key="1">
    <source>
        <dbReference type="SAM" id="MobiDB-lite"/>
    </source>
</evidence>
<accession>A0A2K3CMX5</accession>
<dbReference type="RefSeq" id="XP_042914063.1">
    <property type="nucleotide sequence ID" value="XM_043073008.1"/>
</dbReference>
<gene>
    <name evidence="2" type="ORF">CHLRE_31g758397v5</name>
</gene>
<name>A0A2K3CMX5_CHLRE</name>
<dbReference type="GeneID" id="66057349"/>